<evidence type="ECO:0000256" key="4">
    <source>
        <dbReference type="ARBA" id="ARBA00022840"/>
    </source>
</evidence>
<dbReference type="GO" id="GO:0005524">
    <property type="term" value="F:ATP binding"/>
    <property type="evidence" value="ECO:0007669"/>
    <property type="project" value="InterPro"/>
</dbReference>
<evidence type="ECO:0000256" key="1">
    <source>
        <dbReference type="ARBA" id="ARBA00022490"/>
    </source>
</evidence>
<name>A0AAV0BPE2_PHAPC</name>
<dbReference type="EMBL" id="CALTRL010005872">
    <property type="protein sequence ID" value="CAH7687452.1"/>
    <property type="molecule type" value="Genomic_DNA"/>
</dbReference>
<evidence type="ECO:0000256" key="2">
    <source>
        <dbReference type="ARBA" id="ARBA00022598"/>
    </source>
</evidence>
<organism evidence="6 7">
    <name type="scientific">Phakopsora pachyrhizi</name>
    <name type="common">Asian soybean rust disease fungus</name>
    <dbReference type="NCBI Taxonomy" id="170000"/>
    <lineage>
        <taxon>Eukaryota</taxon>
        <taxon>Fungi</taxon>
        <taxon>Dikarya</taxon>
        <taxon>Basidiomycota</taxon>
        <taxon>Pucciniomycotina</taxon>
        <taxon>Pucciniomycetes</taxon>
        <taxon>Pucciniales</taxon>
        <taxon>Phakopsoraceae</taxon>
        <taxon>Phakopsora</taxon>
    </lineage>
</organism>
<evidence type="ECO:0000259" key="5">
    <source>
        <dbReference type="Pfam" id="PF00152"/>
    </source>
</evidence>
<evidence type="ECO:0000313" key="7">
    <source>
        <dbReference type="Proteomes" id="UP001153365"/>
    </source>
</evidence>
<dbReference type="GO" id="GO:0006422">
    <property type="term" value="P:aspartyl-tRNA aminoacylation"/>
    <property type="evidence" value="ECO:0007669"/>
    <property type="project" value="InterPro"/>
</dbReference>
<dbReference type="Gene3D" id="3.30.930.10">
    <property type="entry name" value="Bira Bifunctional Protein, Domain 2"/>
    <property type="match status" value="1"/>
</dbReference>
<keyword evidence="1" id="KW-0963">Cytoplasm</keyword>
<dbReference type="SUPFAM" id="SSF55681">
    <property type="entry name" value="Class II aaRS and biotin synthetases"/>
    <property type="match status" value="1"/>
</dbReference>
<evidence type="ECO:0000313" key="6">
    <source>
        <dbReference type="EMBL" id="CAH7687452.1"/>
    </source>
</evidence>
<keyword evidence="7" id="KW-1185">Reference proteome</keyword>
<dbReference type="GO" id="GO:0003723">
    <property type="term" value="F:RNA binding"/>
    <property type="evidence" value="ECO:0007669"/>
    <property type="project" value="TreeGrafter"/>
</dbReference>
<dbReference type="Proteomes" id="UP001153365">
    <property type="component" value="Unassembled WGS sequence"/>
</dbReference>
<protein>
    <recommendedName>
        <fullName evidence="5">Aminoacyl-tRNA synthetase class II (D/K/N) domain-containing protein</fullName>
    </recommendedName>
</protein>
<dbReference type="AlphaFoldDB" id="A0AAV0BPE2"/>
<gene>
    <name evidence="6" type="ORF">PPACK8108_LOCUS22233</name>
</gene>
<dbReference type="InterPro" id="IPR004523">
    <property type="entry name" value="Asp-tRNA_synthase_2"/>
</dbReference>
<accession>A0AAV0BPE2</accession>
<dbReference type="Pfam" id="PF00152">
    <property type="entry name" value="tRNA-synt_2"/>
    <property type="match status" value="1"/>
</dbReference>
<dbReference type="InterPro" id="IPR004364">
    <property type="entry name" value="Aa-tRNA-synt_II"/>
</dbReference>
<dbReference type="GO" id="GO:0017101">
    <property type="term" value="C:aminoacyl-tRNA synthetase multienzyme complex"/>
    <property type="evidence" value="ECO:0007669"/>
    <property type="project" value="TreeGrafter"/>
</dbReference>
<dbReference type="InterPro" id="IPR045864">
    <property type="entry name" value="aa-tRNA-synth_II/BPL/LPL"/>
</dbReference>
<keyword evidence="4" id="KW-0067">ATP-binding</keyword>
<dbReference type="GO" id="GO:0005829">
    <property type="term" value="C:cytosol"/>
    <property type="evidence" value="ECO:0007669"/>
    <property type="project" value="TreeGrafter"/>
</dbReference>
<dbReference type="GO" id="GO:0004815">
    <property type="term" value="F:aspartate-tRNA ligase activity"/>
    <property type="evidence" value="ECO:0007669"/>
    <property type="project" value="InterPro"/>
</dbReference>
<comment type="caution">
    <text evidence="6">The sequence shown here is derived from an EMBL/GenBank/DDBJ whole genome shotgun (WGS) entry which is preliminary data.</text>
</comment>
<keyword evidence="3" id="KW-0547">Nucleotide-binding</keyword>
<proteinExistence type="predicted"/>
<keyword evidence="2" id="KW-0436">Ligase</keyword>
<dbReference type="PANTHER" id="PTHR43450:SF1">
    <property type="entry name" value="ASPARTATE--TRNA LIGASE, CYTOPLASMIC"/>
    <property type="match status" value="1"/>
</dbReference>
<evidence type="ECO:0000256" key="3">
    <source>
        <dbReference type="ARBA" id="ARBA00022741"/>
    </source>
</evidence>
<reference evidence="6" key="1">
    <citation type="submission" date="2022-06" db="EMBL/GenBank/DDBJ databases">
        <authorList>
            <consortium name="SYNGENTA / RWTH Aachen University"/>
        </authorList>
    </citation>
    <scope>NUCLEOTIDE SEQUENCE</scope>
</reference>
<dbReference type="PANTHER" id="PTHR43450">
    <property type="entry name" value="ASPARTYL-TRNA SYNTHETASE"/>
    <property type="match status" value="1"/>
</dbReference>
<sequence length="237" mass="27090">MVEEVIQEFKPIIFKDYARPKTCEATAWPVMWRGMEGKSINQICTMFEHYIKEFNIKNLKQPNPEQFNKRLESEKKEIAKKTDNISVHPDPTTPKAETPTQNFCRTVSMNILQQGQSARLNQIQAMPKAAPQFITVGPDTRLVLMCLSNKPKPIPIFKVNYLDKQGFIEIHTPKIQGAATESGTSVFKLQYFDQTAFLAQLQQLAKQMAIGADFERVYEIGPVFRAENSNTYQHMTG</sequence>
<feature type="domain" description="Aminoacyl-tRNA synthetase class II (D/K/N)" evidence="5">
    <location>
        <begin position="160"/>
        <end position="235"/>
    </location>
</feature>